<comment type="caution">
    <text evidence="1">The sequence shown here is derived from an EMBL/GenBank/DDBJ whole genome shotgun (WGS) entry which is preliminary data.</text>
</comment>
<evidence type="ECO:0000313" key="2">
    <source>
        <dbReference type="Proteomes" id="UP001054945"/>
    </source>
</evidence>
<proteinExistence type="predicted"/>
<dbReference type="AlphaFoldDB" id="A0AAV4W948"/>
<evidence type="ECO:0000313" key="1">
    <source>
        <dbReference type="EMBL" id="GIY79187.1"/>
    </source>
</evidence>
<dbReference type="EMBL" id="BPLR01015853">
    <property type="protein sequence ID" value="GIY79187.1"/>
    <property type="molecule type" value="Genomic_DNA"/>
</dbReference>
<sequence length="225" mass="26092">MPPTHPLFGRWKTREGKVAYNSVRWMRNGSSVTRSRQGNIFPYRNLSTRVNLRKTEGCNLIEERYRSTNITTPFIKPPLCYDKVSRRSIGYSAEEKPFHETRLRDGPDAAALSLALHPLSPPYPFHLQHLPALEMREPVTGRIMKKISWWKAHLGRPVDRESRKRISMRGVTTCLLKVSPFSSKGSVYIYILHMHYQGTERGEGDYQRRRDALLAGESVFHFLHT</sequence>
<protein>
    <submittedName>
        <fullName evidence="1">Uncharacterized protein</fullName>
    </submittedName>
</protein>
<accession>A0AAV4W948</accession>
<keyword evidence="2" id="KW-1185">Reference proteome</keyword>
<dbReference type="Proteomes" id="UP001054945">
    <property type="component" value="Unassembled WGS sequence"/>
</dbReference>
<name>A0AAV4W948_CAEEX</name>
<reference evidence="1 2" key="1">
    <citation type="submission" date="2021-06" db="EMBL/GenBank/DDBJ databases">
        <title>Caerostris extrusa draft genome.</title>
        <authorList>
            <person name="Kono N."/>
            <person name="Arakawa K."/>
        </authorList>
    </citation>
    <scope>NUCLEOTIDE SEQUENCE [LARGE SCALE GENOMIC DNA]</scope>
</reference>
<organism evidence="1 2">
    <name type="scientific">Caerostris extrusa</name>
    <name type="common">Bark spider</name>
    <name type="synonym">Caerostris bankana</name>
    <dbReference type="NCBI Taxonomy" id="172846"/>
    <lineage>
        <taxon>Eukaryota</taxon>
        <taxon>Metazoa</taxon>
        <taxon>Ecdysozoa</taxon>
        <taxon>Arthropoda</taxon>
        <taxon>Chelicerata</taxon>
        <taxon>Arachnida</taxon>
        <taxon>Araneae</taxon>
        <taxon>Araneomorphae</taxon>
        <taxon>Entelegynae</taxon>
        <taxon>Araneoidea</taxon>
        <taxon>Araneidae</taxon>
        <taxon>Caerostris</taxon>
    </lineage>
</organism>
<gene>
    <name evidence="1" type="ORF">CEXT_145841</name>
</gene>